<dbReference type="HOGENOM" id="CLU_193612_0_0_10"/>
<organism evidence="1 2">
    <name type="scientific">Galbibacter orientalis DSM 19592</name>
    <dbReference type="NCBI Taxonomy" id="926559"/>
    <lineage>
        <taxon>Bacteria</taxon>
        <taxon>Pseudomonadati</taxon>
        <taxon>Bacteroidota</taxon>
        <taxon>Flavobacteriia</taxon>
        <taxon>Flavobacteriales</taxon>
        <taxon>Flavobacteriaceae</taxon>
        <taxon>Galbibacter</taxon>
    </lineage>
</organism>
<dbReference type="OrthoDB" id="1262821at2"/>
<evidence type="ECO:0000313" key="1">
    <source>
        <dbReference type="EMBL" id="EIJ38945.1"/>
    </source>
</evidence>
<dbReference type="eggNOG" id="ENOG50330KU">
    <property type="taxonomic scope" value="Bacteria"/>
</dbReference>
<dbReference type="EMBL" id="JH651379">
    <property type="protein sequence ID" value="EIJ38945.1"/>
    <property type="molecule type" value="Genomic_DNA"/>
</dbReference>
<sequence>MSTKKNNLLISCEEAKHICDKMQYGEATFLEKLKLNLRILWCKATKSYSKRNVNLTKLCQEAEIKTLDTQKKNEMKEKINTSQSQA</sequence>
<evidence type="ECO:0000313" key="2">
    <source>
        <dbReference type="Proteomes" id="UP000004690"/>
    </source>
</evidence>
<dbReference type="RefSeq" id="WP_008612268.1">
    <property type="nucleotide sequence ID" value="NZ_JH651379.1"/>
</dbReference>
<gene>
    <name evidence="1" type="ORF">JoomaDRAFT_1947</name>
</gene>
<dbReference type="STRING" id="926559.JoomaDRAFT_1947"/>
<name>I3C5Q2_9FLAO</name>
<accession>I3C5Q2</accession>
<protein>
    <submittedName>
        <fullName evidence="1">Uncharacterized protein</fullName>
    </submittedName>
</protein>
<proteinExistence type="predicted"/>
<dbReference type="AlphaFoldDB" id="I3C5Q2"/>
<keyword evidence="2" id="KW-1185">Reference proteome</keyword>
<reference evidence="1 2" key="1">
    <citation type="submission" date="2012-02" db="EMBL/GenBank/DDBJ databases">
        <title>Improved High-Quality Draft genome of Joostella marina DSM 19592.</title>
        <authorList>
            <consortium name="US DOE Joint Genome Institute (JGI-PGF)"/>
            <person name="Lucas S."/>
            <person name="Copeland A."/>
            <person name="Lapidus A."/>
            <person name="Bruce D."/>
            <person name="Goodwin L."/>
            <person name="Pitluck S."/>
            <person name="Peters L."/>
            <person name="Chertkov O."/>
            <person name="Ovchinnikova G."/>
            <person name="Kyrpides N."/>
            <person name="Mavromatis K."/>
            <person name="Detter J.C."/>
            <person name="Han C."/>
            <person name="Land M."/>
            <person name="Hauser L."/>
            <person name="Markowitz V."/>
            <person name="Cheng J.-F."/>
            <person name="Hugenholtz P."/>
            <person name="Woyke T."/>
            <person name="Wu D."/>
            <person name="Tindall B."/>
            <person name="Brambilla E."/>
            <person name="Klenk H.-P."/>
            <person name="Eisen J.A."/>
        </authorList>
    </citation>
    <scope>NUCLEOTIDE SEQUENCE [LARGE SCALE GENOMIC DNA]</scope>
    <source>
        <strain evidence="1 2">DSM 19592</strain>
    </source>
</reference>
<dbReference type="Proteomes" id="UP000004690">
    <property type="component" value="Unassembled WGS sequence"/>
</dbReference>